<evidence type="ECO:0000313" key="1">
    <source>
        <dbReference type="EMBL" id="QTA91317.1"/>
    </source>
</evidence>
<keyword evidence="2" id="KW-1185">Reference proteome</keyword>
<organism evidence="1 2">
    <name type="scientific">Desulfonema magnum</name>
    <dbReference type="NCBI Taxonomy" id="45655"/>
    <lineage>
        <taxon>Bacteria</taxon>
        <taxon>Pseudomonadati</taxon>
        <taxon>Thermodesulfobacteriota</taxon>
        <taxon>Desulfobacteria</taxon>
        <taxon>Desulfobacterales</taxon>
        <taxon>Desulfococcaceae</taxon>
        <taxon>Desulfonema</taxon>
    </lineage>
</organism>
<dbReference type="EMBL" id="CP061800">
    <property type="protein sequence ID" value="QTA91317.1"/>
    <property type="molecule type" value="Genomic_DNA"/>
</dbReference>
<accession>A0A975GRW7</accession>
<name>A0A975GRW7_9BACT</name>
<evidence type="ECO:0000313" key="2">
    <source>
        <dbReference type="Proteomes" id="UP000663722"/>
    </source>
</evidence>
<dbReference type="AlphaFoldDB" id="A0A975GRW7"/>
<dbReference type="KEGG" id="dmm:dnm_073810"/>
<gene>
    <name evidence="1" type="ORF">dnm_073810</name>
</gene>
<reference evidence="1" key="1">
    <citation type="journal article" date="2021" name="Microb. Physiol.">
        <title>Proteogenomic Insights into the Physiology of Marine, Sulfate-Reducing, Filamentous Desulfonema limicola and Desulfonema magnum.</title>
        <authorList>
            <person name="Schnaars V."/>
            <person name="Wohlbrand L."/>
            <person name="Scheve S."/>
            <person name="Hinrichs C."/>
            <person name="Reinhardt R."/>
            <person name="Rabus R."/>
        </authorList>
    </citation>
    <scope>NUCLEOTIDE SEQUENCE</scope>
    <source>
        <strain evidence="1">4be13</strain>
    </source>
</reference>
<proteinExistence type="predicted"/>
<dbReference type="Proteomes" id="UP000663722">
    <property type="component" value="Chromosome"/>
</dbReference>
<dbReference type="RefSeq" id="WP_207679148.1">
    <property type="nucleotide sequence ID" value="NZ_CP061800.1"/>
</dbReference>
<sequence length="90" mass="10304">METQKSSLREDIEKIFQDIGGFTWEQAESWSGFCHAVGMEPIPYLKVMLNNVCNIRSATAGKNVPSSVTSPELWIIFKHCRTRFKLIEPE</sequence>
<protein>
    <submittedName>
        <fullName evidence="1">Uncharacterized protein</fullName>
    </submittedName>
</protein>